<dbReference type="GO" id="GO:0005737">
    <property type="term" value="C:cytoplasm"/>
    <property type="evidence" value="ECO:0007669"/>
    <property type="project" value="UniProtKB-SubCell"/>
</dbReference>
<comment type="caution">
    <text evidence="7">Lacks conserved residue(s) required for the propagation of feature annotation.</text>
</comment>
<comment type="subcellular location">
    <subcellularLocation>
        <location evidence="7">Cytoplasm</location>
    </subcellularLocation>
</comment>
<evidence type="ECO:0000256" key="8">
    <source>
        <dbReference type="PIRSR" id="PIRSR000443-1"/>
    </source>
</evidence>
<feature type="site" description="Important for acyl-CoA specificity" evidence="7">
    <location>
        <position position="342"/>
    </location>
</feature>
<dbReference type="STRING" id="64971.SAMN05421831_102237"/>
<feature type="binding site" evidence="7">
    <location>
        <position position="245"/>
    </location>
    <ligand>
        <name>substrate</name>
    </ligand>
</feature>
<name>A0A1H6QVN3_9GAMM</name>
<evidence type="ECO:0000256" key="6">
    <source>
        <dbReference type="ARBA" id="ARBA00023315"/>
    </source>
</evidence>
<evidence type="ECO:0000256" key="7">
    <source>
        <dbReference type="HAMAP-Rule" id="MF_00296"/>
    </source>
</evidence>
<comment type="function">
    <text evidence="7">Transfers a succinyl group from succinyl-CoA to L-homoserine, forming succinyl-L-homoserine.</text>
</comment>
<comment type="similarity">
    <text evidence="7">Belongs to the AB hydrolase superfamily. MetX family.</text>
</comment>
<dbReference type="Pfam" id="PF00561">
    <property type="entry name" value="Abhydrolase_1"/>
    <property type="match status" value="1"/>
</dbReference>
<evidence type="ECO:0000256" key="1">
    <source>
        <dbReference type="ARBA" id="ARBA00011738"/>
    </source>
</evidence>
<protein>
    <recommendedName>
        <fullName evidence="7">Homoserine O-succinyltransferase</fullName>
        <shortName evidence="7">HST</shortName>
        <ecNumber evidence="7">2.3.1.46</ecNumber>
    </recommendedName>
    <alternativeName>
        <fullName evidence="7">Homoserine transsuccinylase</fullName>
        <shortName evidence="7">HTS</shortName>
    </alternativeName>
</protein>
<reference evidence="11" key="1">
    <citation type="submission" date="2016-10" db="EMBL/GenBank/DDBJ databases">
        <authorList>
            <person name="Varghese N."/>
            <person name="Submissions S."/>
        </authorList>
    </citation>
    <scope>NUCLEOTIDE SEQUENCE [LARGE SCALE GENOMIC DNA]</scope>
    <source>
        <strain evidence="11">DSM 7165</strain>
    </source>
</reference>
<evidence type="ECO:0000256" key="3">
    <source>
        <dbReference type="ARBA" id="ARBA00022605"/>
    </source>
</evidence>
<dbReference type="PIRSF" id="PIRSF000443">
    <property type="entry name" value="Homoser_Ac_trans"/>
    <property type="match status" value="1"/>
</dbReference>
<comment type="subunit">
    <text evidence="1 7">Homodimer.</text>
</comment>
<organism evidence="10 11">
    <name type="scientific">Allopseudospirillum japonicum</name>
    <dbReference type="NCBI Taxonomy" id="64971"/>
    <lineage>
        <taxon>Bacteria</taxon>
        <taxon>Pseudomonadati</taxon>
        <taxon>Pseudomonadota</taxon>
        <taxon>Gammaproteobacteria</taxon>
        <taxon>Oceanospirillales</taxon>
        <taxon>Oceanospirillaceae</taxon>
        <taxon>Allopseudospirillum</taxon>
    </lineage>
</organism>
<dbReference type="SUPFAM" id="SSF53474">
    <property type="entry name" value="alpha/beta-Hydrolases"/>
    <property type="match status" value="1"/>
</dbReference>
<dbReference type="HAMAP" id="MF_00296">
    <property type="entry name" value="MetX_acyltransf"/>
    <property type="match status" value="1"/>
</dbReference>
<dbReference type="GO" id="GO:0009092">
    <property type="term" value="P:homoserine metabolic process"/>
    <property type="evidence" value="ECO:0007669"/>
    <property type="project" value="TreeGrafter"/>
</dbReference>
<evidence type="ECO:0000256" key="4">
    <source>
        <dbReference type="ARBA" id="ARBA00022679"/>
    </source>
</evidence>
<comment type="catalytic activity">
    <reaction evidence="7">
        <text>L-homoserine + succinyl-CoA = O-succinyl-L-homoserine + CoA</text>
        <dbReference type="Rhea" id="RHEA:22008"/>
        <dbReference type="ChEBI" id="CHEBI:57287"/>
        <dbReference type="ChEBI" id="CHEBI:57292"/>
        <dbReference type="ChEBI" id="CHEBI:57476"/>
        <dbReference type="ChEBI" id="CHEBI:57661"/>
        <dbReference type="EC" id="2.3.1.46"/>
    </reaction>
</comment>
<dbReference type="FunFam" id="1.10.1740.110:FF:000001">
    <property type="entry name" value="Homoserine O-acetyltransferase"/>
    <property type="match status" value="1"/>
</dbReference>
<evidence type="ECO:0000256" key="2">
    <source>
        <dbReference type="ARBA" id="ARBA00022490"/>
    </source>
</evidence>
<dbReference type="RefSeq" id="WP_093308575.1">
    <property type="nucleotide sequence ID" value="NZ_FNYH01000002.1"/>
</dbReference>
<dbReference type="Gene3D" id="3.40.50.1820">
    <property type="entry name" value="alpha/beta hydrolase"/>
    <property type="match status" value="1"/>
</dbReference>
<keyword evidence="2 7" id="KW-0963">Cytoplasm</keyword>
<dbReference type="GO" id="GO:0009086">
    <property type="term" value="P:methionine biosynthetic process"/>
    <property type="evidence" value="ECO:0007669"/>
    <property type="project" value="UniProtKB-UniRule"/>
</dbReference>
<dbReference type="Proteomes" id="UP000242999">
    <property type="component" value="Unassembled WGS sequence"/>
</dbReference>
<dbReference type="EC" id="2.3.1.46" evidence="7"/>
<keyword evidence="6 7" id="KW-0012">Acyltransferase</keyword>
<feature type="domain" description="AB hydrolase-1" evidence="9">
    <location>
        <begin position="69"/>
        <end position="376"/>
    </location>
</feature>
<dbReference type="EMBL" id="FNYH01000002">
    <property type="protein sequence ID" value="SEI47623.1"/>
    <property type="molecule type" value="Genomic_DNA"/>
</dbReference>
<evidence type="ECO:0000313" key="11">
    <source>
        <dbReference type="Proteomes" id="UP000242999"/>
    </source>
</evidence>
<proteinExistence type="inferred from homology"/>
<dbReference type="AlphaFoldDB" id="A0A1H6QVN3"/>
<gene>
    <name evidence="7" type="primary">metXS</name>
    <name evidence="10" type="ORF">SAMN05421831_102237</name>
</gene>
<sequence>MSDQATPVAAQASTATPEATSLFAPDSVGLVSARSMEFMTPLMLACGRELASYTLVYETYGKLNADASNAVLICHALSGNHHAAGYYDAQERKPGWWDAYIGPGKPIDTRHFFVVSLNNLGGCHGSTGPSSINPETGKTYGPDFPVLTVKDWVNSQARLADALGIQKWAAVIGGSLGGMQVLQWAISQPERLRHAVVIASTPRLSAQNIAFNEVARQAIMSDPHFYNGRYAEHHTLPRHGLRLARMIGHITYLSEHSMGQKFGRDLRIDKLNYGFDVEFQVESYLRYQGESFSERFDANTYLLMTKALDYFDPAADFNDDLVTAVSQATCDFMVISFTTDWRFAPARSQEIVNALVAAGKAVSYACIDSPHGHDAFLIPNPRYQAVFSAYMHKVHAQITQPTQDH</sequence>
<dbReference type="GO" id="GO:0004414">
    <property type="term" value="F:homoserine O-acetyltransferase activity"/>
    <property type="evidence" value="ECO:0007669"/>
    <property type="project" value="TreeGrafter"/>
</dbReference>
<dbReference type="OrthoDB" id="9800754at2"/>
<evidence type="ECO:0000256" key="5">
    <source>
        <dbReference type="ARBA" id="ARBA00023167"/>
    </source>
</evidence>
<dbReference type="NCBIfam" id="TIGR01392">
    <property type="entry name" value="homoserO_Ac_trn"/>
    <property type="match status" value="1"/>
</dbReference>
<feature type="active site" evidence="7 8">
    <location>
        <position position="373"/>
    </location>
</feature>
<dbReference type="InterPro" id="IPR008220">
    <property type="entry name" value="HAT_MetX-like"/>
</dbReference>
<keyword evidence="5 7" id="KW-0486">Methionine biosynthesis</keyword>
<dbReference type="PANTHER" id="PTHR32268">
    <property type="entry name" value="HOMOSERINE O-ACETYLTRANSFERASE"/>
    <property type="match status" value="1"/>
</dbReference>
<dbReference type="InterPro" id="IPR029058">
    <property type="entry name" value="AB_hydrolase_fold"/>
</dbReference>
<dbReference type="PANTHER" id="PTHR32268:SF11">
    <property type="entry name" value="HOMOSERINE O-ACETYLTRANSFERASE"/>
    <property type="match status" value="1"/>
</dbReference>
<dbReference type="NCBIfam" id="NF001209">
    <property type="entry name" value="PRK00175.1"/>
    <property type="match status" value="1"/>
</dbReference>
<feature type="binding site" evidence="7">
    <location>
        <position position="374"/>
    </location>
    <ligand>
        <name>substrate</name>
    </ligand>
</feature>
<keyword evidence="11" id="KW-1185">Reference proteome</keyword>
<evidence type="ECO:0000313" key="10">
    <source>
        <dbReference type="EMBL" id="SEI47623.1"/>
    </source>
</evidence>
<accession>A0A1H6QVN3</accession>
<dbReference type="UniPathway" id="UPA00051">
    <property type="reaction ID" value="UER00075"/>
</dbReference>
<comment type="pathway">
    <text evidence="7">Amino-acid biosynthesis; L-methionine biosynthesis via de novo pathway; O-succinyl-L-homoserine from L-homoserine: step 1/1.</text>
</comment>
<evidence type="ECO:0000259" key="9">
    <source>
        <dbReference type="Pfam" id="PF00561"/>
    </source>
</evidence>
<dbReference type="Gene3D" id="1.10.1740.110">
    <property type="match status" value="1"/>
</dbReference>
<keyword evidence="4 7" id="KW-0808">Transferase</keyword>
<dbReference type="InterPro" id="IPR000073">
    <property type="entry name" value="AB_hydrolase_1"/>
</dbReference>
<feature type="active site" description="Nucleophile" evidence="7 8">
    <location>
        <position position="175"/>
    </location>
</feature>
<keyword evidence="3 7" id="KW-0028">Amino-acid biosynthesis</keyword>
<feature type="active site" evidence="7 8">
    <location>
        <position position="340"/>
    </location>
</feature>
<dbReference type="GO" id="GO:0008899">
    <property type="term" value="F:homoserine O-succinyltransferase activity"/>
    <property type="evidence" value="ECO:0007669"/>
    <property type="project" value="UniProtKB-UniRule"/>
</dbReference>